<evidence type="ECO:0000259" key="4">
    <source>
        <dbReference type="Pfam" id="PF00685"/>
    </source>
</evidence>
<protein>
    <recommendedName>
        <fullName evidence="3">Sulfotransferase</fullName>
        <ecNumber evidence="3">2.8.2.-</ecNumber>
    </recommendedName>
</protein>
<sequence length="97" mass="11286">MEGPDLSLLESLERPEKFDFEGISMVHYFTDDWENVQKFQARPDDILVATYPKAGTTWVSYILDLLYFGNKETERQTSIPIYLRVPFLEAVLPKIPT</sequence>
<organism evidence="5 6">
    <name type="scientific">Clarias magur</name>
    <name type="common">Asian catfish</name>
    <name type="synonym">Macropteronotus magur</name>
    <dbReference type="NCBI Taxonomy" id="1594786"/>
    <lineage>
        <taxon>Eukaryota</taxon>
        <taxon>Metazoa</taxon>
        <taxon>Chordata</taxon>
        <taxon>Craniata</taxon>
        <taxon>Vertebrata</taxon>
        <taxon>Euteleostomi</taxon>
        <taxon>Actinopterygii</taxon>
        <taxon>Neopterygii</taxon>
        <taxon>Teleostei</taxon>
        <taxon>Ostariophysi</taxon>
        <taxon>Siluriformes</taxon>
        <taxon>Clariidae</taxon>
        <taxon>Clarias</taxon>
    </lineage>
</organism>
<feature type="non-terminal residue" evidence="5">
    <location>
        <position position="1"/>
    </location>
</feature>
<comment type="caution">
    <text evidence="5">The sequence shown here is derived from an EMBL/GenBank/DDBJ whole genome shotgun (WGS) entry which is preliminary data.</text>
</comment>
<feature type="domain" description="Sulfotransferase" evidence="4">
    <location>
        <begin position="43"/>
        <end position="90"/>
    </location>
</feature>
<dbReference type="InterPro" id="IPR027417">
    <property type="entry name" value="P-loop_NTPase"/>
</dbReference>
<evidence type="ECO:0000256" key="2">
    <source>
        <dbReference type="ARBA" id="ARBA00022679"/>
    </source>
</evidence>
<proteinExistence type="inferred from homology"/>
<dbReference type="Gene3D" id="3.40.50.300">
    <property type="entry name" value="P-loop containing nucleotide triphosphate hydrolases"/>
    <property type="match status" value="1"/>
</dbReference>
<dbReference type="AlphaFoldDB" id="A0A8J4TAX0"/>
<evidence type="ECO:0000313" key="6">
    <source>
        <dbReference type="Proteomes" id="UP000727407"/>
    </source>
</evidence>
<dbReference type="Proteomes" id="UP000727407">
    <property type="component" value="Unassembled WGS sequence"/>
</dbReference>
<gene>
    <name evidence="5" type="primary">st1s3</name>
    <name evidence="5" type="ORF">DAT39_017084</name>
</gene>
<dbReference type="EMBL" id="QNUK01000446">
    <property type="protein sequence ID" value="KAF5893201.1"/>
    <property type="molecule type" value="Genomic_DNA"/>
</dbReference>
<dbReference type="InterPro" id="IPR000863">
    <property type="entry name" value="Sulfotransferase_dom"/>
</dbReference>
<dbReference type="PANTHER" id="PTHR11783">
    <property type="entry name" value="SULFOTRANSFERASE SULT"/>
    <property type="match status" value="1"/>
</dbReference>
<evidence type="ECO:0000313" key="5">
    <source>
        <dbReference type="EMBL" id="KAF5893201.1"/>
    </source>
</evidence>
<dbReference type="Pfam" id="PF00685">
    <property type="entry name" value="Sulfotransfer_1"/>
    <property type="match status" value="1"/>
</dbReference>
<dbReference type="SUPFAM" id="SSF52540">
    <property type="entry name" value="P-loop containing nucleoside triphosphate hydrolases"/>
    <property type="match status" value="1"/>
</dbReference>
<name>A0A8J4TAX0_CLAMG</name>
<dbReference type="OrthoDB" id="205623at2759"/>
<keyword evidence="2 3" id="KW-0808">Transferase</keyword>
<accession>A0A8J4TAX0</accession>
<keyword evidence="6" id="KW-1185">Reference proteome</keyword>
<evidence type="ECO:0000256" key="1">
    <source>
        <dbReference type="ARBA" id="ARBA00005771"/>
    </source>
</evidence>
<dbReference type="EC" id="2.8.2.-" evidence="3"/>
<comment type="similarity">
    <text evidence="1 3">Belongs to the sulfotransferase 1 family.</text>
</comment>
<dbReference type="GO" id="GO:0008146">
    <property type="term" value="F:sulfotransferase activity"/>
    <property type="evidence" value="ECO:0007669"/>
    <property type="project" value="InterPro"/>
</dbReference>
<evidence type="ECO:0000256" key="3">
    <source>
        <dbReference type="RuleBase" id="RU361155"/>
    </source>
</evidence>
<reference evidence="5" key="1">
    <citation type="submission" date="2020-07" db="EMBL/GenBank/DDBJ databases">
        <title>Clarias magur genome sequencing, assembly and annotation.</title>
        <authorList>
            <person name="Kushwaha B."/>
            <person name="Kumar R."/>
            <person name="Das P."/>
            <person name="Joshi C.G."/>
            <person name="Kumar D."/>
            <person name="Nagpure N.S."/>
            <person name="Pandey M."/>
            <person name="Agarwal S."/>
            <person name="Srivastava S."/>
            <person name="Singh M."/>
            <person name="Sahoo L."/>
            <person name="Jayasankar P."/>
            <person name="Meher P.K."/>
            <person name="Koringa P.G."/>
            <person name="Iquebal M.A."/>
            <person name="Das S.P."/>
            <person name="Bit A."/>
            <person name="Patnaik S."/>
            <person name="Patel N."/>
            <person name="Shah T.M."/>
            <person name="Hinsu A."/>
            <person name="Jena J.K."/>
        </authorList>
    </citation>
    <scope>NUCLEOTIDE SEQUENCE</scope>
    <source>
        <strain evidence="5">CIFAMagur01</strain>
        <tissue evidence="5">Testis</tissue>
    </source>
</reference>